<evidence type="ECO:0008006" key="4">
    <source>
        <dbReference type="Google" id="ProtNLM"/>
    </source>
</evidence>
<name>A0A7Z0C5N5_9ACTN</name>
<dbReference type="Proteomes" id="UP000537326">
    <property type="component" value="Unassembled WGS sequence"/>
</dbReference>
<keyword evidence="1" id="KW-0812">Transmembrane</keyword>
<gene>
    <name evidence="2" type="ORF">BKA05_002834</name>
</gene>
<dbReference type="EMBL" id="JACBZI010000001">
    <property type="protein sequence ID" value="NYI11319.1"/>
    <property type="molecule type" value="Genomic_DNA"/>
</dbReference>
<accession>A0A7Z0C5N5</accession>
<dbReference type="AlphaFoldDB" id="A0A7Z0C5N5"/>
<reference evidence="2 3" key="1">
    <citation type="submission" date="2020-07" db="EMBL/GenBank/DDBJ databases">
        <title>Sequencing the genomes of 1000 actinobacteria strains.</title>
        <authorList>
            <person name="Klenk H.-P."/>
        </authorList>
    </citation>
    <scope>NUCLEOTIDE SEQUENCE [LARGE SCALE GENOMIC DNA]</scope>
    <source>
        <strain evidence="2 3">DSM 18248</strain>
    </source>
</reference>
<feature type="transmembrane region" description="Helical" evidence="1">
    <location>
        <begin position="99"/>
        <end position="119"/>
    </location>
</feature>
<dbReference type="RefSeq" id="WP_343045688.1">
    <property type="nucleotide sequence ID" value="NZ_BAAAPP010000008.1"/>
</dbReference>
<dbReference type="InterPro" id="IPR049500">
    <property type="entry name" value="Peptidase_M50B-like"/>
</dbReference>
<evidence type="ECO:0000313" key="2">
    <source>
        <dbReference type="EMBL" id="NYI11319.1"/>
    </source>
</evidence>
<dbReference type="Pfam" id="PF13398">
    <property type="entry name" value="Peptidase_M50B"/>
    <property type="match status" value="1"/>
</dbReference>
<feature type="transmembrane region" description="Helical" evidence="1">
    <location>
        <begin position="148"/>
        <end position="166"/>
    </location>
</feature>
<keyword evidence="1" id="KW-1133">Transmembrane helix</keyword>
<organism evidence="2 3">
    <name type="scientific">Nocardioides marinus</name>
    <dbReference type="NCBI Taxonomy" id="374514"/>
    <lineage>
        <taxon>Bacteria</taxon>
        <taxon>Bacillati</taxon>
        <taxon>Actinomycetota</taxon>
        <taxon>Actinomycetes</taxon>
        <taxon>Propionibacteriales</taxon>
        <taxon>Nocardioidaceae</taxon>
        <taxon>Nocardioides</taxon>
    </lineage>
</organism>
<evidence type="ECO:0000256" key="1">
    <source>
        <dbReference type="SAM" id="Phobius"/>
    </source>
</evidence>
<feature type="transmembrane region" description="Helical" evidence="1">
    <location>
        <begin position="125"/>
        <end position="143"/>
    </location>
</feature>
<feature type="transmembrane region" description="Helical" evidence="1">
    <location>
        <begin position="172"/>
        <end position="196"/>
    </location>
</feature>
<protein>
    <recommendedName>
        <fullName evidence="4">Peptidase M50B-like</fullName>
    </recommendedName>
</protein>
<keyword evidence="1" id="KW-0472">Membrane</keyword>
<feature type="transmembrane region" description="Helical" evidence="1">
    <location>
        <begin position="217"/>
        <end position="240"/>
    </location>
</feature>
<feature type="transmembrane region" description="Helical" evidence="1">
    <location>
        <begin position="29"/>
        <end position="47"/>
    </location>
</feature>
<comment type="caution">
    <text evidence="2">The sequence shown here is derived from an EMBL/GenBank/DDBJ whole genome shotgun (WGS) entry which is preliminary data.</text>
</comment>
<evidence type="ECO:0000313" key="3">
    <source>
        <dbReference type="Proteomes" id="UP000537326"/>
    </source>
</evidence>
<proteinExistence type="predicted"/>
<sequence length="246" mass="25578">MRTLAAGLESGWDRVWSDLTSRQALPDPAVVLGAGAVALALVLWPGTWPRVRLLVTVVHEAGHALVALGVGRRLQGIRLHSDTSGVTVSRGRPSGPGMVAMLAAGYLAPALVGLGAALLLADGRALLLLWSLSVLLLLVLLWIRNGFGLLVVVVVLAGTVAVTWYADARAQSALALLLAWLLLLAAPRPLLELLVAGRAGRRGSDPDQLARLTRVPSVLWTLVLLAANVSGLVVGVSTLAPDLLSG</sequence>
<keyword evidence="3" id="KW-1185">Reference proteome</keyword>